<dbReference type="Gene3D" id="3.40.850.10">
    <property type="entry name" value="Kinesin motor domain"/>
    <property type="match status" value="1"/>
</dbReference>
<dbReference type="PANTHER" id="PTHR46256">
    <property type="entry name" value="AGAP011099-PA"/>
    <property type="match status" value="1"/>
</dbReference>
<keyword evidence="6 11" id="KW-0067">ATP-binding</keyword>
<keyword evidence="4" id="KW-0677">Repeat</keyword>
<dbReference type="GO" id="GO:0042995">
    <property type="term" value="C:cell projection"/>
    <property type="evidence" value="ECO:0007669"/>
    <property type="project" value="UniProtKB-SubCell"/>
</dbReference>
<feature type="non-terminal residue" evidence="13">
    <location>
        <position position="1"/>
    </location>
</feature>
<comment type="caution">
    <text evidence="13">The sequence shown here is derived from an EMBL/GenBank/DDBJ whole genome shotgun (WGS) entry which is preliminary data.</text>
</comment>
<keyword evidence="5 11" id="KW-0547">Nucleotide-binding</keyword>
<evidence type="ECO:0000256" key="2">
    <source>
        <dbReference type="ARBA" id="ARBA00004316"/>
    </source>
</evidence>
<dbReference type="InterPro" id="IPR052409">
    <property type="entry name" value="Myosin-III_kinase_activity"/>
</dbReference>
<comment type="caution">
    <text evidence="11">Lacks conserved residue(s) required for the propagation of feature annotation.</text>
</comment>
<sequence>MDNPSGLLTRVPGENVALLPDLDEMKLLETLRSRYQENRIYTYIGDILIAVNPFQDLPLYSPQISDLYSSQPLNLLPPHIFAIADSTYSALQGMSGKLSRNQCIVISGDSGAGKTESTKLLLRHLVRRSRGNRQLGQQVLQVNPLLEAFGNAQTVMNPNSSRFGKYIQLRFQGGAVRGAKINEYLLEKSRVSHQDPGEQNFHIFYYMLYGSPEKEKEVYGLLQPSLYRYIGSRRDDVDTSQWTEGYQRASNAMRMVGFQEQEDMDLKVILSGVLSLGNVVFEPEETGGVKVCPSALGWLKAAAGQFGVQEEELLNCLVCTLSSARGESIRRLHSHQQAEDSRDSIARVVYSRLFGWIVCKINELLAGDLEMATELQEI</sequence>
<dbReference type="Proteomes" id="UP000812440">
    <property type="component" value="Unassembled WGS sequence"/>
</dbReference>
<dbReference type="SUPFAM" id="SSF52540">
    <property type="entry name" value="P-loop containing nucleoside triphosphate hydrolases"/>
    <property type="match status" value="1"/>
</dbReference>
<dbReference type="PROSITE" id="PS51456">
    <property type="entry name" value="MYOSIN_MOTOR"/>
    <property type="match status" value="1"/>
</dbReference>
<evidence type="ECO:0000256" key="5">
    <source>
        <dbReference type="ARBA" id="ARBA00022741"/>
    </source>
</evidence>
<dbReference type="EMBL" id="JAACNH010000764">
    <property type="protein sequence ID" value="KAG8430629.1"/>
    <property type="molecule type" value="Genomic_DNA"/>
</dbReference>
<feature type="binding site" evidence="11">
    <location>
        <begin position="108"/>
        <end position="115"/>
    </location>
    <ligand>
        <name>ATP</name>
        <dbReference type="ChEBI" id="CHEBI:30616"/>
    </ligand>
</feature>
<dbReference type="GO" id="GO:0016459">
    <property type="term" value="C:myosin complex"/>
    <property type="evidence" value="ECO:0007669"/>
    <property type="project" value="UniProtKB-KW"/>
</dbReference>
<name>A0A8T2IDG3_9PIPI</name>
<keyword evidence="3" id="KW-0963">Cytoplasm</keyword>
<dbReference type="Pfam" id="PF00063">
    <property type="entry name" value="Myosin_head"/>
    <property type="match status" value="1"/>
</dbReference>
<dbReference type="GO" id="GO:0005524">
    <property type="term" value="F:ATP binding"/>
    <property type="evidence" value="ECO:0007669"/>
    <property type="project" value="UniProtKB-UniRule"/>
</dbReference>
<accession>A0A8T2IDG3</accession>
<organism evidence="13 14">
    <name type="scientific">Hymenochirus boettgeri</name>
    <name type="common">Congo dwarf clawed frog</name>
    <dbReference type="NCBI Taxonomy" id="247094"/>
    <lineage>
        <taxon>Eukaryota</taxon>
        <taxon>Metazoa</taxon>
        <taxon>Chordata</taxon>
        <taxon>Craniata</taxon>
        <taxon>Vertebrata</taxon>
        <taxon>Euteleostomi</taxon>
        <taxon>Amphibia</taxon>
        <taxon>Batrachia</taxon>
        <taxon>Anura</taxon>
        <taxon>Pipoidea</taxon>
        <taxon>Pipidae</taxon>
        <taxon>Pipinae</taxon>
        <taxon>Hymenochirus</taxon>
    </lineage>
</organism>
<comment type="subcellular location">
    <subcellularLocation>
        <location evidence="2">Cell projection</location>
    </subcellularLocation>
    <subcellularLocation>
        <location evidence="1">Cytoplasm</location>
        <location evidence="1">Cytoskeleton</location>
    </subcellularLocation>
</comment>
<reference evidence="13" key="1">
    <citation type="thesis" date="2020" institute="ProQuest LLC" country="789 East Eisenhower Parkway, Ann Arbor, MI, USA">
        <title>Comparative Genomics and Chromosome Evolution.</title>
        <authorList>
            <person name="Mudd A.B."/>
        </authorList>
    </citation>
    <scope>NUCLEOTIDE SEQUENCE</scope>
    <source>
        <strain evidence="13">Female2</strain>
        <tissue evidence="13">Blood</tissue>
    </source>
</reference>
<evidence type="ECO:0000256" key="7">
    <source>
        <dbReference type="ARBA" id="ARBA00023123"/>
    </source>
</evidence>
<evidence type="ECO:0000256" key="9">
    <source>
        <dbReference type="ARBA" id="ARBA00023212"/>
    </source>
</evidence>
<evidence type="ECO:0000313" key="13">
    <source>
        <dbReference type="EMBL" id="KAG8430629.1"/>
    </source>
</evidence>
<dbReference type="Gene3D" id="1.20.120.720">
    <property type="entry name" value="Myosin VI head, motor domain, U50 subdomain"/>
    <property type="match status" value="1"/>
</dbReference>
<evidence type="ECO:0000256" key="3">
    <source>
        <dbReference type="ARBA" id="ARBA00022490"/>
    </source>
</evidence>
<dbReference type="PRINTS" id="PR00193">
    <property type="entry name" value="MYOSINHEAVY"/>
</dbReference>
<dbReference type="InterPro" id="IPR036961">
    <property type="entry name" value="Kinesin_motor_dom_sf"/>
</dbReference>
<evidence type="ECO:0000313" key="14">
    <source>
        <dbReference type="Proteomes" id="UP000812440"/>
    </source>
</evidence>
<dbReference type="GO" id="GO:0003779">
    <property type="term" value="F:actin binding"/>
    <property type="evidence" value="ECO:0007669"/>
    <property type="project" value="UniProtKB-KW"/>
</dbReference>
<dbReference type="GO" id="GO:0000146">
    <property type="term" value="F:microfilament motor activity"/>
    <property type="evidence" value="ECO:0007669"/>
    <property type="project" value="TreeGrafter"/>
</dbReference>
<proteinExistence type="inferred from homology"/>
<comment type="similarity">
    <text evidence="11">Belongs to the TRAFAC class myosin-kinesin ATPase superfamily. Myosin family.</text>
</comment>
<dbReference type="AlphaFoldDB" id="A0A8T2IDG3"/>
<keyword evidence="8 11" id="KW-0505">Motor protein</keyword>
<keyword evidence="10" id="KW-0966">Cell projection</keyword>
<dbReference type="PANTHER" id="PTHR46256:SF5">
    <property type="entry name" value="MYOSIN-IIIB-LIKE"/>
    <property type="match status" value="1"/>
</dbReference>
<keyword evidence="7 11" id="KW-0518">Myosin</keyword>
<dbReference type="OrthoDB" id="10055605at2759"/>
<dbReference type="GO" id="GO:0030832">
    <property type="term" value="P:regulation of actin filament length"/>
    <property type="evidence" value="ECO:0007669"/>
    <property type="project" value="TreeGrafter"/>
</dbReference>
<keyword evidence="14" id="KW-1185">Reference proteome</keyword>
<evidence type="ECO:0000256" key="10">
    <source>
        <dbReference type="ARBA" id="ARBA00023273"/>
    </source>
</evidence>
<dbReference type="GO" id="GO:0004674">
    <property type="term" value="F:protein serine/threonine kinase activity"/>
    <property type="evidence" value="ECO:0007669"/>
    <property type="project" value="TreeGrafter"/>
</dbReference>
<keyword evidence="11" id="KW-0009">Actin-binding</keyword>
<feature type="domain" description="Myosin motor" evidence="12">
    <location>
        <begin position="11"/>
        <end position="378"/>
    </location>
</feature>
<dbReference type="SMART" id="SM00242">
    <property type="entry name" value="MYSc"/>
    <property type="match status" value="1"/>
</dbReference>
<gene>
    <name evidence="13" type="ORF">GDO86_020253</name>
</gene>
<evidence type="ECO:0000256" key="1">
    <source>
        <dbReference type="ARBA" id="ARBA00004245"/>
    </source>
</evidence>
<evidence type="ECO:0000259" key="12">
    <source>
        <dbReference type="PROSITE" id="PS51456"/>
    </source>
</evidence>
<evidence type="ECO:0000256" key="6">
    <source>
        <dbReference type="ARBA" id="ARBA00022840"/>
    </source>
</evidence>
<dbReference type="InterPro" id="IPR001609">
    <property type="entry name" value="Myosin_head_motor_dom-like"/>
</dbReference>
<keyword evidence="9" id="KW-0206">Cytoskeleton</keyword>
<evidence type="ECO:0000256" key="8">
    <source>
        <dbReference type="ARBA" id="ARBA00023175"/>
    </source>
</evidence>
<dbReference type="InterPro" id="IPR027417">
    <property type="entry name" value="P-loop_NTPase"/>
</dbReference>
<evidence type="ECO:0000256" key="11">
    <source>
        <dbReference type="PROSITE-ProRule" id="PRU00782"/>
    </source>
</evidence>
<evidence type="ECO:0000256" key="4">
    <source>
        <dbReference type="ARBA" id="ARBA00022737"/>
    </source>
</evidence>
<protein>
    <recommendedName>
        <fullName evidence="12">Myosin motor domain-containing protein</fullName>
    </recommendedName>
</protein>